<protein>
    <submittedName>
        <fullName evidence="1">Uncharacterized protein</fullName>
    </submittedName>
</protein>
<reference evidence="1 2" key="1">
    <citation type="submission" date="2019-03" db="EMBL/GenBank/DDBJ databases">
        <title>Jiella endophytica sp. nov., a novel endophytic bacterium isolated from root of Ficus microcarpa Linn. f.</title>
        <authorList>
            <person name="Tuo L."/>
        </authorList>
    </citation>
    <scope>NUCLEOTIDE SEQUENCE [LARGE SCALE GENOMIC DNA]</scope>
    <source>
        <strain evidence="1 2">CBS5Q-3</strain>
    </source>
</reference>
<accession>A0A4Y8R9C7</accession>
<gene>
    <name evidence="1" type="ORF">E3C22_22135</name>
</gene>
<dbReference type="EMBL" id="SOZD01000010">
    <property type="protein sequence ID" value="TFF18254.1"/>
    <property type="molecule type" value="Genomic_DNA"/>
</dbReference>
<organism evidence="1 2">
    <name type="scientific">Jiella endophytica</name>
    <dbReference type="NCBI Taxonomy" id="2558362"/>
    <lineage>
        <taxon>Bacteria</taxon>
        <taxon>Pseudomonadati</taxon>
        <taxon>Pseudomonadota</taxon>
        <taxon>Alphaproteobacteria</taxon>
        <taxon>Hyphomicrobiales</taxon>
        <taxon>Aurantimonadaceae</taxon>
        <taxon>Jiella</taxon>
    </lineage>
</organism>
<dbReference type="Proteomes" id="UP000298179">
    <property type="component" value="Unassembled WGS sequence"/>
</dbReference>
<proteinExistence type="predicted"/>
<evidence type="ECO:0000313" key="2">
    <source>
        <dbReference type="Proteomes" id="UP000298179"/>
    </source>
</evidence>
<name>A0A4Y8R9C7_9HYPH</name>
<sequence>MMVIDRNIQELLGDLAGHRCSRKRAGNDRSMSIGFGELSSHPIRSEPSQFYANWEVGTFSAAWRVVKGEKIILGSMSPVDNAGEINERFNQVSIGGVERIEQISKYDISVLCEENIRVDFLCASDYQDDMFHVFAPDNLYIGYSVFYGWRHGPSNEPWLADLGRLE</sequence>
<dbReference type="AlphaFoldDB" id="A0A4Y8R9C7"/>
<dbReference type="RefSeq" id="WP_167591870.1">
    <property type="nucleotide sequence ID" value="NZ_SOZD01000010.1"/>
</dbReference>
<evidence type="ECO:0000313" key="1">
    <source>
        <dbReference type="EMBL" id="TFF18254.1"/>
    </source>
</evidence>
<keyword evidence="2" id="KW-1185">Reference proteome</keyword>
<comment type="caution">
    <text evidence="1">The sequence shown here is derived from an EMBL/GenBank/DDBJ whole genome shotgun (WGS) entry which is preliminary data.</text>
</comment>